<evidence type="ECO:0000256" key="1">
    <source>
        <dbReference type="ARBA" id="ARBA00004141"/>
    </source>
</evidence>
<evidence type="ECO:0000256" key="5">
    <source>
        <dbReference type="SAM" id="Phobius"/>
    </source>
</evidence>
<comment type="subcellular location">
    <subcellularLocation>
        <location evidence="1">Membrane</location>
        <topology evidence="1">Multi-pass membrane protein</topology>
    </subcellularLocation>
</comment>
<dbReference type="Gene3D" id="1.20.120.1630">
    <property type="match status" value="1"/>
</dbReference>
<comment type="caution">
    <text evidence="6">The sequence shown here is derived from an EMBL/GenBank/DDBJ whole genome shotgun (WGS) entry which is preliminary data.</text>
</comment>
<keyword evidence="3 5" id="KW-1133">Transmembrane helix</keyword>
<evidence type="ECO:0000256" key="3">
    <source>
        <dbReference type="ARBA" id="ARBA00022989"/>
    </source>
</evidence>
<evidence type="ECO:0000256" key="4">
    <source>
        <dbReference type="ARBA" id="ARBA00023136"/>
    </source>
</evidence>
<keyword evidence="2 5" id="KW-0812">Transmembrane</keyword>
<accession>A0ABV4XZS7</accession>
<feature type="transmembrane region" description="Helical" evidence="5">
    <location>
        <begin position="53"/>
        <end position="72"/>
    </location>
</feature>
<dbReference type="PANTHER" id="PTHR43847:SF1">
    <property type="entry name" value="BLL3993 PROTEIN"/>
    <property type="match status" value="1"/>
</dbReference>
<evidence type="ECO:0000313" key="6">
    <source>
        <dbReference type="EMBL" id="MFB2897181.1"/>
    </source>
</evidence>
<proteinExistence type="predicted"/>
<feature type="transmembrane region" description="Helical" evidence="5">
    <location>
        <begin position="23"/>
        <end position="41"/>
    </location>
</feature>
<evidence type="ECO:0000313" key="7">
    <source>
        <dbReference type="Proteomes" id="UP001576784"/>
    </source>
</evidence>
<gene>
    <name evidence="6" type="ORF">ACE1CI_30060</name>
</gene>
<dbReference type="Proteomes" id="UP001576784">
    <property type="component" value="Unassembled WGS sequence"/>
</dbReference>
<organism evidence="6 7">
    <name type="scientific">Floridaenema flaviceps BLCC-F50</name>
    <dbReference type="NCBI Taxonomy" id="3153642"/>
    <lineage>
        <taxon>Bacteria</taxon>
        <taxon>Bacillati</taxon>
        <taxon>Cyanobacteriota</taxon>
        <taxon>Cyanophyceae</taxon>
        <taxon>Oscillatoriophycideae</taxon>
        <taxon>Aerosakkonematales</taxon>
        <taxon>Aerosakkonemataceae</taxon>
        <taxon>Floridanema</taxon>
        <taxon>Floridanema flaviceps</taxon>
    </lineage>
</organism>
<name>A0ABV4XZS7_9CYAN</name>
<dbReference type="InterPro" id="IPR052527">
    <property type="entry name" value="Metal_cation-efflux_comp"/>
</dbReference>
<reference evidence="6 7" key="1">
    <citation type="submission" date="2024-09" db="EMBL/GenBank/DDBJ databases">
        <title>Floridaenema gen nov. (Aerosakkonemataceae, Aerosakkonematales ord. nov., Cyanobacteria) from benthic tropical and subtropical fresh waters, with the description of four new species.</title>
        <authorList>
            <person name="Moretto J.A."/>
            <person name="Berthold D.E."/>
            <person name="Lefler F.W."/>
            <person name="Huang I.-S."/>
            <person name="Laughinghouse H. IV."/>
        </authorList>
    </citation>
    <scope>NUCLEOTIDE SEQUENCE [LARGE SCALE GENOMIC DNA]</scope>
    <source>
        <strain evidence="6 7">BLCC-F50</strain>
    </source>
</reference>
<dbReference type="EC" id="2.1.1.334" evidence="6"/>
<dbReference type="PANTHER" id="PTHR43847">
    <property type="entry name" value="BLL3993 PROTEIN"/>
    <property type="match status" value="1"/>
</dbReference>
<keyword evidence="6" id="KW-0808">Transferase</keyword>
<dbReference type="InterPro" id="IPR007269">
    <property type="entry name" value="ICMT_MeTrfase"/>
</dbReference>
<dbReference type="GO" id="GO:0004671">
    <property type="term" value="F:protein C-terminal S-isoprenylcysteine carboxyl O-methyltransferase activity"/>
    <property type="evidence" value="ECO:0007669"/>
    <property type="project" value="UniProtKB-EC"/>
</dbReference>
<dbReference type="EC" id="2.1.1.100" evidence="6"/>
<sequence>MLRKGKNALSLQTGASDRGSSQIIWISGLCSLLLVLLAPILNAYQIGNWNNVYVGWIGLVLMLAGLSIRYWAAKTLGEFYTRTLQIVEGQQIFNQAPYSIIRHPGYLGTFLMEIGASLAVRNWVVLLAIVVIGMLWRIYRIQAEEEMLETAFKEQYKVYQEKTWKLIPFIY</sequence>
<keyword evidence="4 5" id="KW-0472">Membrane</keyword>
<dbReference type="GO" id="GO:0032259">
    <property type="term" value="P:methylation"/>
    <property type="evidence" value="ECO:0007669"/>
    <property type="project" value="UniProtKB-KW"/>
</dbReference>
<keyword evidence="7" id="KW-1185">Reference proteome</keyword>
<protein>
    <submittedName>
        <fullName evidence="6">Isoprenylcysteine carboxylmethyltransferase family protein</fullName>
        <ecNumber evidence="6">2.1.1.100</ecNumber>
        <ecNumber evidence="6">2.1.1.334</ecNumber>
    </submittedName>
</protein>
<keyword evidence="6" id="KW-0489">Methyltransferase</keyword>
<feature type="transmembrane region" description="Helical" evidence="5">
    <location>
        <begin position="120"/>
        <end position="139"/>
    </location>
</feature>
<dbReference type="EMBL" id="JBHFNR010000240">
    <property type="protein sequence ID" value="MFB2897181.1"/>
    <property type="molecule type" value="Genomic_DNA"/>
</dbReference>
<dbReference type="RefSeq" id="WP_413266794.1">
    <property type="nucleotide sequence ID" value="NZ_JBHFNR010000240.1"/>
</dbReference>
<evidence type="ECO:0000256" key="2">
    <source>
        <dbReference type="ARBA" id="ARBA00022692"/>
    </source>
</evidence>
<dbReference type="Pfam" id="PF04140">
    <property type="entry name" value="ICMT"/>
    <property type="match status" value="1"/>
</dbReference>